<comment type="caution">
    <text evidence="2">The sequence shown here is derived from an EMBL/GenBank/DDBJ whole genome shotgun (WGS) entry which is preliminary data.</text>
</comment>
<evidence type="ECO:0000313" key="2">
    <source>
        <dbReference type="EMBL" id="NUW46330.1"/>
    </source>
</evidence>
<dbReference type="InterPro" id="IPR007788">
    <property type="entry name" value="QCT"/>
</dbReference>
<dbReference type="AlphaFoldDB" id="A0A7Y6IXU5"/>
<dbReference type="Pfam" id="PF05096">
    <property type="entry name" value="Glu_cyclase_2"/>
    <property type="match status" value="1"/>
</dbReference>
<accession>A0A7Y6IXU5</accession>
<feature type="region of interest" description="Disordered" evidence="1">
    <location>
        <begin position="12"/>
        <end position="39"/>
    </location>
</feature>
<keyword evidence="2" id="KW-0808">Transferase</keyword>
<dbReference type="GO" id="GO:0016603">
    <property type="term" value="F:glutaminyl-peptide cyclotransferase activity"/>
    <property type="evidence" value="ECO:0007669"/>
    <property type="project" value="InterPro"/>
</dbReference>
<name>A0A7Y6IXU5_9ACTN</name>
<proteinExistence type="predicted"/>
<sequence length="298" mass="31706">MAAGAVIFLVGGQQAPPPHTEGISVASDSDRRQPAPSPPERLRVKILQSLPHDPRAFTQGLEMAAGILYESTGGYGTSAVMAGPAGKTPTAHARLPAGLFGEGISVLGPRLWQLTWRDGIAVERDSRTLAERRRVTYTGEGWGLCHRRRDGRLVMSDGSAVLTFRAPATFAPTGSLTVTERGRAVPGLNELECVGADTVYANIYWTDRIVRIDTSTGTVTGSIDATALLTPEERQNAGPLNGIAAIPGTDEFLLTGKRWPRMFRVRFVSESGSGSGSGSSIGLRCRQRNGPRSPSVPC</sequence>
<dbReference type="EMBL" id="JABWGO010000015">
    <property type="protein sequence ID" value="NUW46330.1"/>
    <property type="molecule type" value="Genomic_DNA"/>
</dbReference>
<organism evidence="2 3">
    <name type="scientific">Nonomuraea rhodomycinica</name>
    <dbReference type="NCBI Taxonomy" id="1712872"/>
    <lineage>
        <taxon>Bacteria</taxon>
        <taxon>Bacillati</taxon>
        <taxon>Actinomycetota</taxon>
        <taxon>Actinomycetes</taxon>
        <taxon>Streptosporangiales</taxon>
        <taxon>Streptosporangiaceae</taxon>
        <taxon>Nonomuraea</taxon>
    </lineage>
</organism>
<feature type="region of interest" description="Disordered" evidence="1">
    <location>
        <begin position="270"/>
        <end position="298"/>
    </location>
</feature>
<evidence type="ECO:0000256" key="1">
    <source>
        <dbReference type="SAM" id="MobiDB-lite"/>
    </source>
</evidence>
<dbReference type="PANTHER" id="PTHR31270">
    <property type="entry name" value="GLUTAMINYL-PEPTIDE CYCLOTRANSFERASE"/>
    <property type="match status" value="1"/>
</dbReference>
<evidence type="ECO:0000313" key="3">
    <source>
        <dbReference type="Proteomes" id="UP000546126"/>
    </source>
</evidence>
<keyword evidence="3" id="KW-1185">Reference proteome</keyword>
<dbReference type="Proteomes" id="UP000546126">
    <property type="component" value="Unassembled WGS sequence"/>
</dbReference>
<gene>
    <name evidence="2" type="ORF">HT134_40395</name>
</gene>
<reference evidence="2 3" key="1">
    <citation type="submission" date="2020-06" db="EMBL/GenBank/DDBJ databases">
        <authorList>
            <person name="Chanama M."/>
        </authorList>
    </citation>
    <scope>NUCLEOTIDE SEQUENCE [LARGE SCALE GENOMIC DNA]</scope>
    <source>
        <strain evidence="2 3">TBRC6557</strain>
    </source>
</reference>
<dbReference type="InterPro" id="IPR011044">
    <property type="entry name" value="Quino_amine_DH_bsu"/>
</dbReference>
<dbReference type="SUPFAM" id="SSF50969">
    <property type="entry name" value="YVTN repeat-like/Quinoprotein amine dehydrogenase"/>
    <property type="match status" value="1"/>
</dbReference>
<dbReference type="PANTHER" id="PTHR31270:SF1">
    <property type="entry name" value="GLUTAMINYL-PEPTIDE CYCLOTRANSFERASE"/>
    <property type="match status" value="1"/>
</dbReference>
<protein>
    <submittedName>
        <fullName evidence="2">Glutaminyl-peptide cyclotransferase</fullName>
    </submittedName>
</protein>